<dbReference type="AlphaFoldDB" id="A0A143PSR6"/>
<evidence type="ECO:0000256" key="11">
    <source>
        <dbReference type="RuleBase" id="RU000659"/>
    </source>
</evidence>
<name>A0A143PSR6_LUTPR</name>
<dbReference type="GO" id="GO:0000049">
    <property type="term" value="F:tRNA binding"/>
    <property type="evidence" value="ECO:0007669"/>
    <property type="project" value="UniProtKB-KW"/>
</dbReference>
<evidence type="ECO:0000256" key="2">
    <source>
        <dbReference type="ARBA" id="ARBA00022491"/>
    </source>
</evidence>
<sequence>MPTPGKKFAAARAQVEERPYVLDEAIPLVQKLKYTKFDETVEVAMRLGVDPKHADQMVRGTVVLPHGLGKTKRVLVIANPEKQREAEAAGADAIGGEELVEKIAGGWTDFDAVVATPDMMRAVGKLGKVLGPRGLMPNPKTGTVTTDITKAVQEIKAGKVEFRVDKTGIVHAPIGKVSFPAENLLANAHALFDSVMKAKPAAAKGKYLKSLTVSSTMGPGVAIDTSHVEALVK</sequence>
<dbReference type="OrthoDB" id="9803740at2"/>
<dbReference type="InterPro" id="IPR016095">
    <property type="entry name" value="Ribosomal_uL1_3-a/b-sand"/>
</dbReference>
<comment type="similarity">
    <text evidence="1 10 11">Belongs to the universal ribosomal protein uL1 family.</text>
</comment>
<comment type="function">
    <text evidence="10">Protein L1 is also a translational repressor protein, it controls the translation of the L11 operon by binding to its mRNA.</text>
</comment>
<evidence type="ECO:0000313" key="13">
    <source>
        <dbReference type="Proteomes" id="UP000076079"/>
    </source>
</evidence>
<keyword evidence="2 10" id="KW-0678">Repressor</keyword>
<dbReference type="RefSeq" id="WP_110174852.1">
    <property type="nucleotide sequence ID" value="NZ_CP015136.1"/>
</dbReference>
<organism evidence="12 13">
    <name type="scientific">Luteitalea pratensis</name>
    <dbReference type="NCBI Taxonomy" id="1855912"/>
    <lineage>
        <taxon>Bacteria</taxon>
        <taxon>Pseudomonadati</taxon>
        <taxon>Acidobacteriota</taxon>
        <taxon>Vicinamibacteria</taxon>
        <taxon>Vicinamibacterales</taxon>
        <taxon>Vicinamibacteraceae</taxon>
        <taxon>Luteitalea</taxon>
    </lineage>
</organism>
<proteinExistence type="inferred from homology"/>
<protein>
    <recommendedName>
        <fullName evidence="9 10">Large ribosomal subunit protein uL1</fullName>
    </recommendedName>
</protein>
<reference evidence="12 13" key="1">
    <citation type="journal article" date="2016" name="Genome Announc.">
        <title>First Complete Genome Sequence of a Subdivision 6 Acidobacterium Strain.</title>
        <authorList>
            <person name="Huang S."/>
            <person name="Vieira S."/>
            <person name="Bunk B."/>
            <person name="Riedel T."/>
            <person name="Sproer C."/>
            <person name="Overmann J."/>
        </authorList>
    </citation>
    <scope>NUCLEOTIDE SEQUENCE [LARGE SCALE GENOMIC DNA]</scope>
    <source>
        <strain evidence="13">DSM 100886 HEG_-6_39</strain>
    </source>
</reference>
<evidence type="ECO:0000256" key="4">
    <source>
        <dbReference type="ARBA" id="ARBA00022730"/>
    </source>
</evidence>
<dbReference type="PATRIC" id="fig|1813736.3.peg.5152"/>
<accession>A0A143PSR6</accession>
<dbReference type="Pfam" id="PF00687">
    <property type="entry name" value="Ribosomal_L1"/>
    <property type="match status" value="1"/>
</dbReference>
<evidence type="ECO:0000256" key="3">
    <source>
        <dbReference type="ARBA" id="ARBA00022555"/>
    </source>
</evidence>
<dbReference type="PIRSF" id="PIRSF002155">
    <property type="entry name" value="Ribosomal_L1"/>
    <property type="match status" value="1"/>
</dbReference>
<dbReference type="EMBL" id="CP015136">
    <property type="protein sequence ID" value="AMY11642.1"/>
    <property type="molecule type" value="Genomic_DNA"/>
</dbReference>
<dbReference type="InterPro" id="IPR023673">
    <property type="entry name" value="Ribosomal_uL1_CS"/>
</dbReference>
<gene>
    <name evidence="10 12" type="primary">rplA</name>
    <name evidence="12" type="ORF">LuPra_04893</name>
</gene>
<dbReference type="HAMAP" id="MF_01318_B">
    <property type="entry name" value="Ribosomal_uL1_B"/>
    <property type="match status" value="1"/>
</dbReference>
<comment type="subunit">
    <text evidence="10">Part of the 50S ribosomal subunit.</text>
</comment>
<evidence type="ECO:0000256" key="8">
    <source>
        <dbReference type="ARBA" id="ARBA00023274"/>
    </source>
</evidence>
<dbReference type="PANTHER" id="PTHR36427">
    <property type="entry name" value="54S RIBOSOMAL PROTEIN L1, MITOCHONDRIAL"/>
    <property type="match status" value="1"/>
</dbReference>
<keyword evidence="13" id="KW-1185">Reference proteome</keyword>
<keyword evidence="6 10" id="KW-0694">RNA-binding</keyword>
<evidence type="ECO:0000313" key="12">
    <source>
        <dbReference type="EMBL" id="AMY11642.1"/>
    </source>
</evidence>
<dbReference type="GO" id="GO:0019843">
    <property type="term" value="F:rRNA binding"/>
    <property type="evidence" value="ECO:0007669"/>
    <property type="project" value="UniProtKB-UniRule"/>
</dbReference>
<dbReference type="GO" id="GO:0015934">
    <property type="term" value="C:large ribosomal subunit"/>
    <property type="evidence" value="ECO:0007669"/>
    <property type="project" value="InterPro"/>
</dbReference>
<dbReference type="GO" id="GO:0006412">
    <property type="term" value="P:translation"/>
    <property type="evidence" value="ECO:0007669"/>
    <property type="project" value="UniProtKB-UniRule"/>
</dbReference>
<evidence type="ECO:0000256" key="6">
    <source>
        <dbReference type="ARBA" id="ARBA00022884"/>
    </source>
</evidence>
<keyword evidence="8 10" id="KW-0687">Ribonucleoprotein</keyword>
<evidence type="ECO:0000256" key="10">
    <source>
        <dbReference type="HAMAP-Rule" id="MF_01318"/>
    </source>
</evidence>
<dbReference type="PANTHER" id="PTHR36427:SF3">
    <property type="entry name" value="LARGE RIBOSOMAL SUBUNIT PROTEIN UL1M"/>
    <property type="match status" value="1"/>
</dbReference>
<keyword evidence="4 10" id="KW-0699">rRNA-binding</keyword>
<dbReference type="InterPro" id="IPR023674">
    <property type="entry name" value="Ribosomal_uL1-like"/>
</dbReference>
<dbReference type="STRING" id="1855912.LuPra_04893"/>
<dbReference type="Gene3D" id="3.40.50.790">
    <property type="match status" value="1"/>
</dbReference>
<reference evidence="13" key="2">
    <citation type="submission" date="2016-04" db="EMBL/GenBank/DDBJ databases">
        <title>First Complete Genome Sequence of a Subdivision 6 Acidobacterium.</title>
        <authorList>
            <person name="Huang S."/>
            <person name="Vieira S."/>
            <person name="Bunk B."/>
            <person name="Riedel T."/>
            <person name="Sproeer C."/>
            <person name="Overmann J."/>
        </authorList>
    </citation>
    <scope>NUCLEOTIDE SEQUENCE [LARGE SCALE GENOMIC DNA]</scope>
    <source>
        <strain evidence="13">DSM 100886 HEG_-6_39</strain>
    </source>
</reference>
<dbReference type="InterPro" id="IPR002143">
    <property type="entry name" value="Ribosomal_uL1"/>
</dbReference>
<keyword evidence="5 10" id="KW-0810">Translation regulation</keyword>
<comment type="function">
    <text evidence="10">Binds directly to 23S rRNA. The L1 stalk is quite mobile in the ribosome, and is involved in E site tRNA release.</text>
</comment>
<evidence type="ECO:0000256" key="5">
    <source>
        <dbReference type="ARBA" id="ARBA00022845"/>
    </source>
</evidence>
<evidence type="ECO:0000256" key="7">
    <source>
        <dbReference type="ARBA" id="ARBA00022980"/>
    </source>
</evidence>
<dbReference type="Proteomes" id="UP000076079">
    <property type="component" value="Chromosome"/>
</dbReference>
<dbReference type="SUPFAM" id="SSF56808">
    <property type="entry name" value="Ribosomal protein L1"/>
    <property type="match status" value="1"/>
</dbReference>
<dbReference type="Gene3D" id="3.30.190.20">
    <property type="match status" value="1"/>
</dbReference>
<evidence type="ECO:0000256" key="1">
    <source>
        <dbReference type="ARBA" id="ARBA00010531"/>
    </source>
</evidence>
<dbReference type="InterPro" id="IPR028364">
    <property type="entry name" value="Ribosomal_uL1/biogenesis"/>
</dbReference>
<dbReference type="GO" id="GO:0003735">
    <property type="term" value="F:structural constituent of ribosome"/>
    <property type="evidence" value="ECO:0007669"/>
    <property type="project" value="InterPro"/>
</dbReference>
<dbReference type="GO" id="GO:0006417">
    <property type="term" value="P:regulation of translation"/>
    <property type="evidence" value="ECO:0007669"/>
    <property type="project" value="UniProtKB-KW"/>
</dbReference>
<dbReference type="InterPro" id="IPR005878">
    <property type="entry name" value="Ribosom_uL1_bac-type"/>
</dbReference>
<dbReference type="CDD" id="cd00403">
    <property type="entry name" value="Ribosomal_L1"/>
    <property type="match status" value="1"/>
</dbReference>
<dbReference type="NCBIfam" id="TIGR01169">
    <property type="entry name" value="rplA_bact"/>
    <property type="match status" value="1"/>
</dbReference>
<keyword evidence="7 10" id="KW-0689">Ribosomal protein</keyword>
<evidence type="ECO:0000256" key="9">
    <source>
        <dbReference type="ARBA" id="ARBA00035241"/>
    </source>
</evidence>
<keyword evidence="3 10" id="KW-0820">tRNA-binding</keyword>
<dbReference type="KEGG" id="abac:LuPra_04893"/>
<dbReference type="FunFam" id="3.40.50.790:FF:000001">
    <property type="entry name" value="50S ribosomal protein L1"/>
    <property type="match status" value="1"/>
</dbReference>
<dbReference type="PROSITE" id="PS01199">
    <property type="entry name" value="RIBOSOMAL_L1"/>
    <property type="match status" value="1"/>
</dbReference>